<evidence type="ECO:0000256" key="3">
    <source>
        <dbReference type="ARBA" id="ARBA00022833"/>
    </source>
</evidence>
<feature type="active site" description="Charge relay system" evidence="11">
    <location>
        <position position="40"/>
    </location>
</feature>
<comment type="cofactor">
    <cofactor evidence="11">
        <name>Zn(2+)</name>
        <dbReference type="ChEBI" id="CHEBI:29105"/>
    </cofactor>
    <text evidence="11">Binds 2 Zn(2+) ions per subunit.</text>
</comment>
<dbReference type="InterPro" id="IPR050129">
    <property type="entry name" value="Zn_alcohol_dh"/>
</dbReference>
<comment type="caution">
    <text evidence="14">The sequence shown here is derived from an EMBL/GenBank/DDBJ whole genome shotgun (WGS) entry which is preliminary data.</text>
</comment>
<sequence length="342" mass="36548">MKALVKDRAEPGLWLRDVPEPAVGPGDVLIKVLRTGICGTDLHIRSWDGWARQAVRTPLVVGHEFVGEVVSVGRDVTDVGVGDLVSGEGHLVCGKCRNCLAGRRHLCRATIGLGVGRDGAFAEYVALPASNVWVHRVPVDLDVAAIFDPFGNAVHTALTFPLVGEDVLVTGAGPIGLMAAAVARHAGARNVVITDVSEERLELARKIGVSLALNVSDASIADGQRELGLREGFDVGLEMSGRPEALRDMIANMTHGGRIAMLGLPAQEFPVDWARIVTSMLTLKGIYGREMFETWYAMSVLLEGGLDLAPVITGRYDYRDHEAAFADAASGRSGKIILDWTA</sequence>
<evidence type="ECO:0000256" key="2">
    <source>
        <dbReference type="ARBA" id="ARBA00022723"/>
    </source>
</evidence>
<dbReference type="Gene3D" id="3.90.180.10">
    <property type="entry name" value="Medium-chain alcohol dehydrogenases, catalytic domain"/>
    <property type="match status" value="1"/>
</dbReference>
<evidence type="ECO:0000256" key="4">
    <source>
        <dbReference type="ARBA" id="ARBA00023002"/>
    </source>
</evidence>
<dbReference type="SUPFAM" id="SSF51735">
    <property type="entry name" value="NAD(P)-binding Rossmann-fold domains"/>
    <property type="match status" value="1"/>
</dbReference>
<evidence type="ECO:0000259" key="12">
    <source>
        <dbReference type="Pfam" id="PF00107"/>
    </source>
</evidence>
<dbReference type="GO" id="GO:0008743">
    <property type="term" value="F:L-threonine 3-dehydrogenase activity"/>
    <property type="evidence" value="ECO:0007669"/>
    <property type="project" value="UniProtKB-UniRule"/>
</dbReference>
<dbReference type="InterPro" id="IPR011032">
    <property type="entry name" value="GroES-like_sf"/>
</dbReference>
<feature type="binding site" evidence="11">
    <location>
        <position position="93"/>
    </location>
    <ligand>
        <name>Zn(2+)</name>
        <dbReference type="ChEBI" id="CHEBI:29105"/>
        <label>2</label>
    </ligand>
</feature>
<keyword evidence="3 11" id="KW-0862">Zinc</keyword>
<feature type="binding site" evidence="11">
    <location>
        <position position="175"/>
    </location>
    <ligand>
        <name>NAD(+)</name>
        <dbReference type="ChEBI" id="CHEBI:57540"/>
    </ligand>
</feature>
<name>A0A918RRZ7_9ACTN</name>
<dbReference type="GO" id="GO:0005737">
    <property type="term" value="C:cytoplasm"/>
    <property type="evidence" value="ECO:0007669"/>
    <property type="project" value="UniProtKB-SubCell"/>
</dbReference>
<dbReference type="InterPro" id="IPR013149">
    <property type="entry name" value="ADH-like_C"/>
</dbReference>
<dbReference type="PROSITE" id="PS00059">
    <property type="entry name" value="ADH_ZINC"/>
    <property type="match status" value="1"/>
</dbReference>
<accession>A0A918RRZ7</accession>
<reference evidence="14" key="2">
    <citation type="submission" date="2020-09" db="EMBL/GenBank/DDBJ databases">
        <authorList>
            <person name="Sun Q."/>
            <person name="Ohkuma M."/>
        </authorList>
    </citation>
    <scope>NUCLEOTIDE SEQUENCE</scope>
    <source>
        <strain evidence="14">JCM 5016</strain>
    </source>
</reference>
<dbReference type="EC" id="1.1.1.103" evidence="11"/>
<dbReference type="InterPro" id="IPR013154">
    <property type="entry name" value="ADH-like_N"/>
</dbReference>
<dbReference type="Pfam" id="PF08240">
    <property type="entry name" value="ADH_N"/>
    <property type="match status" value="1"/>
</dbReference>
<dbReference type="GO" id="GO:0006567">
    <property type="term" value="P:L-threonine catabolic process"/>
    <property type="evidence" value="ECO:0007669"/>
    <property type="project" value="UniProtKB-UniRule"/>
</dbReference>
<evidence type="ECO:0000256" key="6">
    <source>
        <dbReference type="ARBA" id="ARBA00037678"/>
    </source>
</evidence>
<keyword evidence="2 11" id="KW-0479">Metal-binding</keyword>
<dbReference type="NCBIfam" id="NF003808">
    <property type="entry name" value="PRK05396.1"/>
    <property type="match status" value="1"/>
</dbReference>
<evidence type="ECO:0000313" key="14">
    <source>
        <dbReference type="EMBL" id="GHA07884.1"/>
    </source>
</evidence>
<evidence type="ECO:0000256" key="9">
    <source>
        <dbReference type="ARBA" id="ARBA00048685"/>
    </source>
</evidence>
<feature type="binding site" evidence="11">
    <location>
        <position position="195"/>
    </location>
    <ligand>
        <name>NAD(+)</name>
        <dbReference type="ChEBI" id="CHEBI:57540"/>
    </ligand>
</feature>
<keyword evidence="4 11" id="KW-0560">Oxidoreductase</keyword>
<feature type="active site" description="Charge relay system" evidence="11">
    <location>
        <position position="43"/>
    </location>
</feature>
<dbReference type="RefSeq" id="WP_190060077.1">
    <property type="nucleotide sequence ID" value="NZ_BMWH01000027.1"/>
</dbReference>
<feature type="binding site" evidence="11">
    <location>
        <begin position="286"/>
        <end position="287"/>
    </location>
    <ligand>
        <name>NAD(+)</name>
        <dbReference type="ChEBI" id="CHEBI:57540"/>
    </ligand>
</feature>
<feature type="domain" description="Alcohol dehydrogenase-like N-terminal" evidence="13">
    <location>
        <begin position="24"/>
        <end position="133"/>
    </location>
</feature>
<feature type="binding site" evidence="11">
    <location>
        <position position="99"/>
    </location>
    <ligand>
        <name>Zn(2+)</name>
        <dbReference type="ChEBI" id="CHEBI:29105"/>
        <label>2</label>
    </ligand>
</feature>
<feature type="binding site" evidence="11">
    <location>
        <position position="107"/>
    </location>
    <ligand>
        <name>Zn(2+)</name>
        <dbReference type="ChEBI" id="CHEBI:29105"/>
        <label>2</label>
    </ligand>
</feature>
<keyword evidence="1 11" id="KW-0963">Cytoplasm</keyword>
<dbReference type="InterPro" id="IPR036291">
    <property type="entry name" value="NAD(P)-bd_dom_sf"/>
</dbReference>
<dbReference type="SUPFAM" id="SSF50129">
    <property type="entry name" value="GroES-like"/>
    <property type="match status" value="1"/>
</dbReference>
<comment type="function">
    <text evidence="6">Catalyzes the oxidation of 2-deoxy-scyllo-inosamine (DOIA) with NAD(+) or NADP(+), forming 3-amino-2,3-dideoxy-scyllo-inosose (amino-DOI).</text>
</comment>
<dbReference type="HAMAP" id="MF_00627">
    <property type="entry name" value="Thr_dehydrog"/>
    <property type="match status" value="1"/>
</dbReference>
<evidence type="ECO:0000256" key="1">
    <source>
        <dbReference type="ARBA" id="ARBA00022490"/>
    </source>
</evidence>
<evidence type="ECO:0000256" key="11">
    <source>
        <dbReference type="HAMAP-Rule" id="MF_00627"/>
    </source>
</evidence>
<evidence type="ECO:0000256" key="10">
    <source>
        <dbReference type="ARBA" id="ARBA00049085"/>
    </source>
</evidence>
<dbReference type="Proteomes" id="UP000623010">
    <property type="component" value="Unassembled WGS sequence"/>
</dbReference>
<evidence type="ECO:0000313" key="15">
    <source>
        <dbReference type="Proteomes" id="UP000623010"/>
    </source>
</evidence>
<protein>
    <recommendedName>
        <fullName evidence="11">L-threonine 3-dehydrogenase</fullName>
        <shortName evidence="11">TDH</shortName>
        <ecNumber evidence="11">1.1.1.103</ecNumber>
    </recommendedName>
</protein>
<evidence type="ECO:0000259" key="13">
    <source>
        <dbReference type="Pfam" id="PF08240"/>
    </source>
</evidence>
<keyword evidence="5 11" id="KW-0520">NAD</keyword>
<evidence type="ECO:0000256" key="7">
    <source>
        <dbReference type="ARBA" id="ARBA00037908"/>
    </source>
</evidence>
<comment type="catalytic activity">
    <reaction evidence="10">
        <text>2-deoxy-scyllo-inosamine + NADP(+) = 3-amino-2,3-dideoxy-scyllo-inosose + NADPH + H(+)</text>
        <dbReference type="Rhea" id="RHEA:33879"/>
        <dbReference type="ChEBI" id="CHEBI:15378"/>
        <dbReference type="ChEBI" id="CHEBI:57783"/>
        <dbReference type="ChEBI" id="CHEBI:58349"/>
        <dbReference type="ChEBI" id="CHEBI:65002"/>
        <dbReference type="ChEBI" id="CHEBI:65003"/>
        <dbReference type="EC" id="1.1.1.329"/>
    </reaction>
</comment>
<dbReference type="Pfam" id="PF00107">
    <property type="entry name" value="ADH_zinc_N"/>
    <property type="match status" value="1"/>
</dbReference>
<comment type="pathway">
    <text evidence="7">Metabolic intermediate biosynthesis; 2-deoxystreptamine biosynthesis; 2-deoxystreptamine from D-glucose 6-phosphate: step 3/4.</text>
</comment>
<feature type="binding site" evidence="11">
    <location>
        <position position="63"/>
    </location>
    <ligand>
        <name>Zn(2+)</name>
        <dbReference type="ChEBI" id="CHEBI:29105"/>
        <label>1</label>
        <note>catalytic</note>
    </ligand>
</feature>
<dbReference type="InterPro" id="IPR004627">
    <property type="entry name" value="L-Threonine_3-DHase"/>
</dbReference>
<evidence type="ECO:0000256" key="5">
    <source>
        <dbReference type="ARBA" id="ARBA00023027"/>
    </source>
</evidence>
<comment type="subunit">
    <text evidence="11">Homotetramer.</text>
</comment>
<evidence type="ECO:0000256" key="8">
    <source>
        <dbReference type="ARBA" id="ARBA00038004"/>
    </source>
</evidence>
<comment type="similarity">
    <text evidence="8">Belongs to the zinc-containing alcohol dehydrogenase family. DOIA dehydrogenase subfamily.</text>
</comment>
<comment type="catalytic activity">
    <reaction evidence="9">
        <text>2-deoxy-scyllo-inosamine + NAD(+) = 3-amino-2,3-dideoxy-scyllo-inosose + NADH + H(+)</text>
        <dbReference type="Rhea" id="RHEA:33883"/>
        <dbReference type="ChEBI" id="CHEBI:15378"/>
        <dbReference type="ChEBI" id="CHEBI:57540"/>
        <dbReference type="ChEBI" id="CHEBI:57945"/>
        <dbReference type="ChEBI" id="CHEBI:65002"/>
        <dbReference type="ChEBI" id="CHEBI:65003"/>
        <dbReference type="EC" id="1.1.1.329"/>
    </reaction>
</comment>
<feature type="domain" description="Alcohol dehydrogenase-like C-terminal" evidence="12">
    <location>
        <begin position="174"/>
        <end position="300"/>
    </location>
</feature>
<dbReference type="PANTHER" id="PTHR43401">
    <property type="entry name" value="L-THREONINE 3-DEHYDROGENASE"/>
    <property type="match status" value="1"/>
</dbReference>
<comment type="function">
    <text evidence="11">Catalyzes the NAD(+)-dependent oxidation of L-threonine to 2-amino-3-ketobutyrate.</text>
</comment>
<feature type="binding site" evidence="11">
    <location>
        <position position="38"/>
    </location>
    <ligand>
        <name>Zn(2+)</name>
        <dbReference type="ChEBI" id="CHEBI:29105"/>
        <label>1</label>
        <note>catalytic</note>
    </ligand>
</feature>
<keyword evidence="15" id="KW-1185">Reference proteome</keyword>
<dbReference type="InterPro" id="IPR002328">
    <property type="entry name" value="ADH_Zn_CS"/>
</dbReference>
<reference evidence="14" key="1">
    <citation type="journal article" date="2014" name="Int. J. Syst. Evol. Microbiol.">
        <title>Complete genome sequence of Corynebacterium casei LMG S-19264T (=DSM 44701T), isolated from a smear-ripened cheese.</title>
        <authorList>
            <consortium name="US DOE Joint Genome Institute (JGI-PGF)"/>
            <person name="Walter F."/>
            <person name="Albersmeier A."/>
            <person name="Kalinowski J."/>
            <person name="Ruckert C."/>
        </authorList>
    </citation>
    <scope>NUCLEOTIDE SEQUENCE</scope>
    <source>
        <strain evidence="14">JCM 5016</strain>
    </source>
</reference>
<feature type="site" description="Important for catalytic activity for the proton relay mechanism but does not participate directly in the coordination of zinc atom" evidence="11">
    <location>
        <position position="148"/>
    </location>
</feature>
<gene>
    <name evidence="11 14" type="primary">tdh</name>
    <name evidence="14" type="ORF">GCM10010389_53950</name>
</gene>
<dbReference type="Gene3D" id="3.40.50.720">
    <property type="entry name" value="NAD(P)-binding Rossmann-like Domain"/>
    <property type="match status" value="1"/>
</dbReference>
<dbReference type="EMBL" id="BMWH01000027">
    <property type="protein sequence ID" value="GHA07884.1"/>
    <property type="molecule type" value="Genomic_DNA"/>
</dbReference>
<comment type="pathway">
    <text evidence="11">Amino-acid degradation; L-threonine degradation via oxydo-reductase pathway; glycine from L-threonine: step 1/2.</text>
</comment>
<comment type="subcellular location">
    <subcellularLocation>
        <location evidence="11">Cytoplasm</location>
    </subcellularLocation>
</comment>
<feature type="binding site" evidence="11">
    <location>
        <position position="96"/>
    </location>
    <ligand>
        <name>Zn(2+)</name>
        <dbReference type="ChEBI" id="CHEBI:29105"/>
        <label>2</label>
    </ligand>
</feature>
<dbReference type="PANTHER" id="PTHR43401:SF2">
    <property type="entry name" value="L-THREONINE 3-DEHYDROGENASE"/>
    <property type="match status" value="1"/>
</dbReference>
<dbReference type="AlphaFoldDB" id="A0A918RRZ7"/>
<feature type="binding site" evidence="11">
    <location>
        <begin position="262"/>
        <end position="264"/>
    </location>
    <ligand>
        <name>NAD(+)</name>
        <dbReference type="ChEBI" id="CHEBI:57540"/>
    </ligand>
</feature>
<dbReference type="GO" id="GO:0008270">
    <property type="term" value="F:zinc ion binding"/>
    <property type="evidence" value="ECO:0007669"/>
    <property type="project" value="UniProtKB-UniRule"/>
</dbReference>
<feature type="binding site" evidence="11">
    <location>
        <position position="64"/>
    </location>
    <ligand>
        <name>Zn(2+)</name>
        <dbReference type="ChEBI" id="CHEBI:29105"/>
        <label>1</label>
        <note>catalytic</note>
    </ligand>
</feature>
<proteinExistence type="inferred from homology"/>
<feature type="binding site" evidence="11">
    <location>
        <position position="200"/>
    </location>
    <ligand>
        <name>NAD(+)</name>
        <dbReference type="ChEBI" id="CHEBI:57540"/>
    </ligand>
</feature>
<organism evidence="14 15">
    <name type="scientific">Streptomyces echinoruber</name>
    <dbReference type="NCBI Taxonomy" id="68898"/>
    <lineage>
        <taxon>Bacteria</taxon>
        <taxon>Bacillati</taxon>
        <taxon>Actinomycetota</taxon>
        <taxon>Actinomycetes</taxon>
        <taxon>Kitasatosporales</taxon>
        <taxon>Streptomycetaceae</taxon>
        <taxon>Streptomyces</taxon>
    </lineage>
</organism>
<comment type="catalytic activity">
    <reaction evidence="11">
        <text>L-threonine + NAD(+) = (2S)-2-amino-3-oxobutanoate + NADH + H(+)</text>
        <dbReference type="Rhea" id="RHEA:13161"/>
        <dbReference type="ChEBI" id="CHEBI:15378"/>
        <dbReference type="ChEBI" id="CHEBI:57540"/>
        <dbReference type="ChEBI" id="CHEBI:57926"/>
        <dbReference type="ChEBI" id="CHEBI:57945"/>
        <dbReference type="ChEBI" id="CHEBI:78948"/>
        <dbReference type="EC" id="1.1.1.103"/>
    </reaction>
</comment>